<dbReference type="GO" id="GO:0017168">
    <property type="term" value="F:5-oxoprolinase (ATP-hydrolyzing) activity"/>
    <property type="evidence" value="ECO:0007669"/>
    <property type="project" value="TreeGrafter"/>
</dbReference>
<dbReference type="GO" id="GO:0006749">
    <property type="term" value="P:glutathione metabolic process"/>
    <property type="evidence" value="ECO:0007669"/>
    <property type="project" value="TreeGrafter"/>
</dbReference>
<proteinExistence type="predicted"/>
<sequence>MTNPLDPILLEVLKNGFEAIADEMALILMRTAHSPIVRDAMDYSTALCDAEGQTIAQGLTTPMHLGSFYDAMRHLSVQYAGNIHPGDVFVANDPYLASGQHLPDIYVIEPIFSGERLCGWATTIAHHADIGGLVPGSNSIGATEIHQEGLRLPFLKLVDRGTENAMLMEIVAANVRVPDQVIGDLRAQMAAARAGRRGLEALLSRYGADTVARYADALQDYAETLARQAISEIADGTYRFVDHIDGLGENPEPIELHLTLTIAGSEITADWTGTARQVKGGINAPLSFCKSNVYAALRSIMPGDVPNCHGYTRPIHVTAPAGTLVNAIYPAPCGARGITGYRIIDCIFGALAEALPERVSADGTGGSTLPSFGGTHEGRRFVFSECVMGTWGATSTHDGQSGVPHMGSNQSNVPIEMIEADYPIRIERYGFVADTGGAGTFRGGVGLERQYRILSDDTYFGVRSDKCSHPPHGLFGGETGKPSSNVVNPGAGERILPSLPVLPVTLEKDDVYRHIMAGGGGYGDPLLRDPRRVLDDVIDGLVTTRQAREAYGVVIAEDGSIPAIDPNATETLRATMSSARRTMN</sequence>
<dbReference type="InterPro" id="IPR003692">
    <property type="entry name" value="Hydantoinase_B"/>
</dbReference>
<evidence type="ECO:0000259" key="1">
    <source>
        <dbReference type="Pfam" id="PF02538"/>
    </source>
</evidence>
<keyword evidence="3" id="KW-1185">Reference proteome</keyword>
<dbReference type="Proteomes" id="UP000320653">
    <property type="component" value="Unassembled WGS sequence"/>
</dbReference>
<dbReference type="AlphaFoldDB" id="A0A561QG80"/>
<name>A0A561QG80_9HYPH</name>
<comment type="caution">
    <text evidence="2">The sequence shown here is derived from an EMBL/GenBank/DDBJ whole genome shotgun (WGS) entry which is preliminary data.</text>
</comment>
<dbReference type="RefSeq" id="WP_145641349.1">
    <property type="nucleotide sequence ID" value="NZ_VIWP01000008.1"/>
</dbReference>
<evidence type="ECO:0000313" key="3">
    <source>
        <dbReference type="Proteomes" id="UP000320653"/>
    </source>
</evidence>
<dbReference type="Pfam" id="PF02538">
    <property type="entry name" value="Hydantoinase_B"/>
    <property type="match status" value="1"/>
</dbReference>
<accession>A0A561QG80</accession>
<feature type="domain" description="Hydantoinase B/oxoprolinase" evidence="1">
    <location>
        <begin position="6"/>
        <end position="525"/>
    </location>
</feature>
<protein>
    <submittedName>
        <fullName evidence="2">N-methylhydantoinase B</fullName>
    </submittedName>
</protein>
<dbReference type="InterPro" id="IPR045079">
    <property type="entry name" value="Oxoprolinase-like"/>
</dbReference>
<reference evidence="2 3" key="1">
    <citation type="submission" date="2019-06" db="EMBL/GenBank/DDBJ databases">
        <title>Sorghum-associated microbial communities from plants grown in Nebraska, USA.</title>
        <authorList>
            <person name="Schachtman D."/>
        </authorList>
    </citation>
    <scope>NUCLEOTIDE SEQUENCE [LARGE SCALE GENOMIC DNA]</scope>
    <source>
        <strain evidence="2 3">1225</strain>
    </source>
</reference>
<dbReference type="PANTHER" id="PTHR11365">
    <property type="entry name" value="5-OXOPROLINASE RELATED"/>
    <property type="match status" value="1"/>
</dbReference>
<gene>
    <name evidence="2" type="ORF">FHW37_10835</name>
</gene>
<dbReference type="EMBL" id="VIWP01000008">
    <property type="protein sequence ID" value="TWF49365.1"/>
    <property type="molecule type" value="Genomic_DNA"/>
</dbReference>
<dbReference type="GO" id="GO:0005829">
    <property type="term" value="C:cytosol"/>
    <property type="evidence" value="ECO:0007669"/>
    <property type="project" value="TreeGrafter"/>
</dbReference>
<organism evidence="2 3">
    <name type="scientific">Neorhizobium alkalisoli</name>
    <dbReference type="NCBI Taxonomy" id="528178"/>
    <lineage>
        <taxon>Bacteria</taxon>
        <taxon>Pseudomonadati</taxon>
        <taxon>Pseudomonadota</taxon>
        <taxon>Alphaproteobacteria</taxon>
        <taxon>Hyphomicrobiales</taxon>
        <taxon>Rhizobiaceae</taxon>
        <taxon>Rhizobium/Agrobacterium group</taxon>
        <taxon>Neorhizobium</taxon>
    </lineage>
</organism>
<evidence type="ECO:0000313" key="2">
    <source>
        <dbReference type="EMBL" id="TWF49365.1"/>
    </source>
</evidence>
<dbReference type="PANTHER" id="PTHR11365:SF23">
    <property type="entry name" value="HYPOTHETICAL 5-OXOPROLINASE (EUROFUNG)-RELATED"/>
    <property type="match status" value="1"/>
</dbReference>
<dbReference type="OrthoDB" id="9761586at2"/>